<evidence type="ECO:0000313" key="2">
    <source>
        <dbReference type="EMBL" id="CAK0882024.1"/>
    </source>
</evidence>
<sequence>MSNMSSIASKSGPAGPAAAAGPGCSGNPHRDSFCASIRAQDLDMSEWGKGGKKTVEELYWEVVTCRESVLTGLKTLGRLKRVTRFVKIRLAAEISGVRHILFSRMQFRHDGHVNEEKRLPLRKLQWLEQYVGSGVEVHHEKCLTEDCAYTEDWRAGARRALEERFKLEPEWQKQHLEEVPGSHSFRVEDVRSDGYPGLCTLYCIHEVTLRVIDPTHPDAKIIGLPMGVEFVTTDGEYTFEKLSTDEIPMGAQMNIWAWLQESAAPAATSGSQPRQSGQSGHSGRMSGVRSRLRRGTTGSQCGKKLEGAAPHSKDEALLLIRRVPLPATSAKALATMQVSLRMGSMRPPNAALWSVLKGRTTDWTRVQQMARSITDPDYTLRDFNEDLLAFPELNLYLLEKLAGIGAPGTAGGASGSGRGLGDEYQRTLGAFFAIYWLLRLPVDGKDGFCFGVDDNWAPLRPSATTAGDARLTPLERREVFMRDGKWDLFRQLLLSAGILRKSGWSATKVNEKRLVSLLALTAIHDIMKCRRINVFLPVVQPEHAPYHGYNVGDVIADHDKALGYVMDHYPEMLPSFRELDPAERRAVQFTQCSLCFNHGWFVQAEAPPGATLTKFREVVARDQKSRFGKSDIAFYFVHWLTDLAGAEPTPLGGCEKFVTKFPLAVLNSFLHSFEFVETVAVNTETETMERYLKERWAAHEPSLGPVPSGDGAVARMRLACMAQTNAARILEAFESIDEGYRDILSREMARSGCRDQAYSSDIAPADVRDQPAGPAFLIYYGPALLQSLGSDDPVRRLGLLAEVYRCARELWPLDPAEAHVNVIVRVDVIKSLSTRDILEAADGGAAWALVKQNESEGVVEKRQEDEAGAVKANEQNICFLDISRLR</sequence>
<organism evidence="2 3">
    <name type="scientific">Prorocentrum cordatum</name>
    <dbReference type="NCBI Taxonomy" id="2364126"/>
    <lineage>
        <taxon>Eukaryota</taxon>
        <taxon>Sar</taxon>
        <taxon>Alveolata</taxon>
        <taxon>Dinophyceae</taxon>
        <taxon>Prorocentrales</taxon>
        <taxon>Prorocentraceae</taxon>
        <taxon>Prorocentrum</taxon>
    </lineage>
</organism>
<feature type="region of interest" description="Disordered" evidence="1">
    <location>
        <begin position="1"/>
        <end position="25"/>
    </location>
</feature>
<feature type="region of interest" description="Disordered" evidence="1">
    <location>
        <begin position="266"/>
        <end position="309"/>
    </location>
</feature>
<protein>
    <submittedName>
        <fullName evidence="2">Uncharacterized protein</fullName>
    </submittedName>
</protein>
<evidence type="ECO:0000313" key="3">
    <source>
        <dbReference type="Proteomes" id="UP001189429"/>
    </source>
</evidence>
<gene>
    <name evidence="2" type="ORF">PCOR1329_LOCUS64678</name>
</gene>
<keyword evidence="3" id="KW-1185">Reference proteome</keyword>
<comment type="caution">
    <text evidence="2">The sequence shown here is derived from an EMBL/GenBank/DDBJ whole genome shotgun (WGS) entry which is preliminary data.</text>
</comment>
<proteinExistence type="predicted"/>
<name>A0ABN9WBC8_9DINO</name>
<dbReference type="EMBL" id="CAUYUJ010018259">
    <property type="protein sequence ID" value="CAK0882024.1"/>
    <property type="molecule type" value="Genomic_DNA"/>
</dbReference>
<evidence type="ECO:0000256" key="1">
    <source>
        <dbReference type="SAM" id="MobiDB-lite"/>
    </source>
</evidence>
<feature type="compositionally biased region" description="Low complexity" evidence="1">
    <location>
        <begin position="269"/>
        <end position="287"/>
    </location>
</feature>
<dbReference type="Proteomes" id="UP001189429">
    <property type="component" value="Unassembled WGS sequence"/>
</dbReference>
<accession>A0ABN9WBC8</accession>
<reference evidence="2" key="1">
    <citation type="submission" date="2023-10" db="EMBL/GenBank/DDBJ databases">
        <authorList>
            <person name="Chen Y."/>
            <person name="Shah S."/>
            <person name="Dougan E. K."/>
            <person name="Thang M."/>
            <person name="Chan C."/>
        </authorList>
    </citation>
    <scope>NUCLEOTIDE SEQUENCE [LARGE SCALE GENOMIC DNA]</scope>
</reference>